<dbReference type="EMBL" id="HBUF01361316">
    <property type="protein sequence ID" value="CAG6720906.1"/>
    <property type="molecule type" value="Transcribed_RNA"/>
</dbReference>
<evidence type="ECO:0000256" key="25">
    <source>
        <dbReference type="ARBA" id="ARBA00049552"/>
    </source>
</evidence>
<dbReference type="InterPro" id="IPR046373">
    <property type="entry name" value="Acyl-CoA_Oxase/DH_mid-dom_sf"/>
</dbReference>
<feature type="domain" description="Acyl-CoA dehydrogenase/oxidase N-terminal" evidence="30">
    <location>
        <begin position="38"/>
        <end position="148"/>
    </location>
</feature>
<comment type="pathway">
    <text evidence="3">Lipid metabolism; mitochondrial fatty acid beta-oxidation.</text>
</comment>
<dbReference type="PIRSF" id="PIRSF016578">
    <property type="entry name" value="HsaA"/>
    <property type="match status" value="1"/>
</dbReference>
<organism evidence="31">
    <name type="scientific">Cacopsylla melanoneura</name>
    <dbReference type="NCBI Taxonomy" id="428564"/>
    <lineage>
        <taxon>Eukaryota</taxon>
        <taxon>Metazoa</taxon>
        <taxon>Ecdysozoa</taxon>
        <taxon>Arthropoda</taxon>
        <taxon>Hexapoda</taxon>
        <taxon>Insecta</taxon>
        <taxon>Pterygota</taxon>
        <taxon>Neoptera</taxon>
        <taxon>Paraneoptera</taxon>
        <taxon>Hemiptera</taxon>
        <taxon>Sternorrhyncha</taxon>
        <taxon>Psylloidea</taxon>
        <taxon>Psyllidae</taxon>
        <taxon>Psyllinae</taxon>
        <taxon>Cacopsylla</taxon>
    </lineage>
</organism>
<proteinExistence type="inferred from homology"/>
<evidence type="ECO:0000256" key="22">
    <source>
        <dbReference type="ARBA" id="ARBA00048592"/>
    </source>
</evidence>
<evidence type="ECO:0000256" key="12">
    <source>
        <dbReference type="ARBA" id="ARBA00023002"/>
    </source>
</evidence>
<comment type="subcellular location">
    <subcellularLocation>
        <location evidence="2">Mitochondrion matrix</location>
    </subcellularLocation>
</comment>
<dbReference type="Pfam" id="PF02770">
    <property type="entry name" value="Acyl-CoA_dh_M"/>
    <property type="match status" value="1"/>
</dbReference>
<reference evidence="31" key="1">
    <citation type="submission" date="2021-05" db="EMBL/GenBank/DDBJ databases">
        <authorList>
            <person name="Alioto T."/>
            <person name="Alioto T."/>
            <person name="Gomez Garrido J."/>
        </authorList>
    </citation>
    <scope>NUCLEOTIDE SEQUENCE</scope>
</reference>
<keyword evidence="11" id="KW-0007">Acetylation</keyword>
<evidence type="ECO:0000256" key="4">
    <source>
        <dbReference type="ARBA" id="ARBA00009347"/>
    </source>
</evidence>
<comment type="catalytic activity">
    <reaction evidence="21">
        <text>valproyl-CoA + oxidized [electron-transfer flavoprotein] + H(+) = (2E)-2-propylpent-2-enoyl-CoA + reduced [electron-transfer flavoprotein]</text>
        <dbReference type="Rhea" id="RHEA:65344"/>
        <dbReference type="Rhea" id="RHEA-COMP:10685"/>
        <dbReference type="Rhea" id="RHEA-COMP:10686"/>
        <dbReference type="ChEBI" id="CHEBI:15378"/>
        <dbReference type="ChEBI" id="CHEBI:57692"/>
        <dbReference type="ChEBI" id="CHEBI:58307"/>
        <dbReference type="ChEBI" id="CHEBI:156457"/>
        <dbReference type="ChEBI" id="CHEBI:156458"/>
    </reaction>
    <physiologicalReaction direction="left-to-right" evidence="21">
        <dbReference type="Rhea" id="RHEA:65345"/>
    </physiologicalReaction>
</comment>
<dbReference type="EC" id="1.3.8.5" evidence="16"/>
<keyword evidence="10" id="KW-0809">Transit peptide</keyword>
<keyword evidence="14" id="KW-0496">Mitochondrion</keyword>
<keyword evidence="12 27" id="KW-0560">Oxidoreductase</keyword>
<evidence type="ECO:0000256" key="17">
    <source>
        <dbReference type="ARBA" id="ARBA00039850"/>
    </source>
</evidence>
<keyword evidence="7 27" id="KW-0285">Flavoprotein</keyword>
<evidence type="ECO:0000256" key="19">
    <source>
        <dbReference type="ARBA" id="ARBA00042821"/>
    </source>
</evidence>
<keyword evidence="13" id="KW-0443">Lipid metabolism</keyword>
<dbReference type="GO" id="GO:0005759">
    <property type="term" value="C:mitochondrial matrix"/>
    <property type="evidence" value="ECO:0007669"/>
    <property type="project" value="UniProtKB-SubCell"/>
</dbReference>
<keyword evidence="9" id="KW-0276">Fatty acid metabolism</keyword>
<evidence type="ECO:0000256" key="21">
    <source>
        <dbReference type="ARBA" id="ARBA00048307"/>
    </source>
</evidence>
<dbReference type="GO" id="GO:0003853">
    <property type="term" value="F:short-chain 2-methyl fatty acyl-CoA dehydrogenase activity"/>
    <property type="evidence" value="ECO:0007669"/>
    <property type="project" value="UniProtKB-EC"/>
</dbReference>
<dbReference type="FunFam" id="1.10.540.10:FF:000012">
    <property type="entry name" value="Acyl-CoA dehydrogenase short/branched chain"/>
    <property type="match status" value="1"/>
</dbReference>
<evidence type="ECO:0000256" key="14">
    <source>
        <dbReference type="ARBA" id="ARBA00023128"/>
    </source>
</evidence>
<dbReference type="FunFam" id="2.40.110.10:FF:000001">
    <property type="entry name" value="Acyl-CoA dehydrogenase, mitochondrial"/>
    <property type="match status" value="1"/>
</dbReference>
<dbReference type="Gene3D" id="2.40.110.10">
    <property type="entry name" value="Butyryl-CoA Dehydrogenase, subunit A, domain 2"/>
    <property type="match status" value="1"/>
</dbReference>
<evidence type="ECO:0000256" key="23">
    <source>
        <dbReference type="ARBA" id="ARBA00049096"/>
    </source>
</evidence>
<dbReference type="PANTHER" id="PTHR43884:SF1">
    <property type="entry name" value="SHORT_BRANCHED CHAIN SPECIFIC ACYL-COA DEHYDROGENASE, MITOCHONDRIAL"/>
    <property type="match status" value="1"/>
</dbReference>
<evidence type="ECO:0000256" key="2">
    <source>
        <dbReference type="ARBA" id="ARBA00004305"/>
    </source>
</evidence>
<evidence type="ECO:0000256" key="3">
    <source>
        <dbReference type="ARBA" id="ARBA00005198"/>
    </source>
</evidence>
<evidence type="ECO:0000256" key="5">
    <source>
        <dbReference type="ARBA" id="ARBA00011881"/>
    </source>
</evidence>
<evidence type="ECO:0000256" key="11">
    <source>
        <dbReference type="ARBA" id="ARBA00022990"/>
    </source>
</evidence>
<dbReference type="InterPro" id="IPR006089">
    <property type="entry name" value="Acyl-CoA_DH_CS"/>
</dbReference>
<comment type="catalytic activity">
    <reaction evidence="25">
        <text>(2S)-2-methylbutanoyl-CoA + oxidized [electron-transfer flavoprotein] + H(+) = (2E)-2-methylbut-2-enoyl-CoA + reduced [electron-transfer flavoprotein]</text>
        <dbReference type="Rhea" id="RHEA:48256"/>
        <dbReference type="Rhea" id="RHEA-COMP:10685"/>
        <dbReference type="Rhea" id="RHEA-COMP:10686"/>
        <dbReference type="ChEBI" id="CHEBI:15378"/>
        <dbReference type="ChEBI" id="CHEBI:57337"/>
        <dbReference type="ChEBI" id="CHEBI:57692"/>
        <dbReference type="ChEBI" id="CHEBI:58307"/>
        <dbReference type="ChEBI" id="CHEBI:88166"/>
    </reaction>
    <physiologicalReaction direction="left-to-right" evidence="25">
        <dbReference type="Rhea" id="RHEA:48257"/>
    </physiologicalReaction>
</comment>
<dbReference type="CDD" id="cd01158">
    <property type="entry name" value="SCAD_SBCAD"/>
    <property type="match status" value="1"/>
</dbReference>
<evidence type="ECO:0000256" key="18">
    <source>
        <dbReference type="ARBA" id="ARBA00041537"/>
    </source>
</evidence>
<dbReference type="InterPro" id="IPR037069">
    <property type="entry name" value="AcylCoA_DH/ox_N_sf"/>
</dbReference>
<comment type="catalytic activity">
    <reaction evidence="22">
        <text>(2R)-2-methylbutanoyl-CoA + oxidized [electron-transfer flavoprotein] + H(+) = ethylacryloyl-CoA + reduced [electron-transfer flavoprotein]</text>
        <dbReference type="Rhea" id="RHEA:65296"/>
        <dbReference type="Rhea" id="RHEA-COMP:10685"/>
        <dbReference type="Rhea" id="RHEA-COMP:10686"/>
        <dbReference type="ChEBI" id="CHEBI:15378"/>
        <dbReference type="ChEBI" id="CHEBI:57692"/>
        <dbReference type="ChEBI" id="CHEBI:58307"/>
        <dbReference type="ChEBI" id="CHEBI:156439"/>
        <dbReference type="ChEBI" id="CHEBI:156440"/>
    </reaction>
    <physiologicalReaction direction="left-to-right" evidence="22">
        <dbReference type="Rhea" id="RHEA:65297"/>
    </physiologicalReaction>
</comment>
<dbReference type="AlphaFoldDB" id="A0A8D8V8E5"/>
<evidence type="ECO:0000259" key="30">
    <source>
        <dbReference type="Pfam" id="PF02771"/>
    </source>
</evidence>
<dbReference type="InterPro" id="IPR036250">
    <property type="entry name" value="AcylCo_DH-like_C"/>
</dbReference>
<evidence type="ECO:0000256" key="27">
    <source>
        <dbReference type="RuleBase" id="RU362125"/>
    </source>
</evidence>
<dbReference type="PROSITE" id="PS00073">
    <property type="entry name" value="ACYL_COA_DH_2"/>
    <property type="match status" value="1"/>
</dbReference>
<feature type="domain" description="Acyl-CoA oxidase/dehydrogenase middle" evidence="29">
    <location>
        <begin position="153"/>
        <end position="248"/>
    </location>
</feature>
<keyword evidence="8 27" id="KW-0274">FAD</keyword>
<evidence type="ECO:0000256" key="7">
    <source>
        <dbReference type="ARBA" id="ARBA00022630"/>
    </source>
</evidence>
<evidence type="ECO:0000256" key="16">
    <source>
        <dbReference type="ARBA" id="ARBA00039036"/>
    </source>
</evidence>
<dbReference type="GO" id="GO:0046395">
    <property type="term" value="P:carboxylic acid catabolic process"/>
    <property type="evidence" value="ECO:0007669"/>
    <property type="project" value="UniProtKB-ARBA"/>
</dbReference>
<feature type="domain" description="Acyl-CoA dehydrogenase/oxidase C-terminal" evidence="28">
    <location>
        <begin position="277"/>
        <end position="424"/>
    </location>
</feature>
<dbReference type="GO" id="GO:0050660">
    <property type="term" value="F:flavin adenine dinucleotide binding"/>
    <property type="evidence" value="ECO:0007669"/>
    <property type="project" value="InterPro"/>
</dbReference>
<comment type="pathway">
    <text evidence="15">Amino-acid degradation; L-isoleucine degradation.</text>
</comment>
<comment type="catalytic activity">
    <reaction evidence="24">
        <text>hexanoyl-CoA + oxidized [electron-transfer flavoprotein] + H(+) = (2E)-hexenoyl-CoA + reduced [electron-transfer flavoprotein]</text>
        <dbReference type="Rhea" id="RHEA:43464"/>
        <dbReference type="Rhea" id="RHEA-COMP:10685"/>
        <dbReference type="Rhea" id="RHEA-COMP:10686"/>
        <dbReference type="ChEBI" id="CHEBI:15378"/>
        <dbReference type="ChEBI" id="CHEBI:57692"/>
        <dbReference type="ChEBI" id="CHEBI:58307"/>
        <dbReference type="ChEBI" id="CHEBI:62077"/>
        <dbReference type="ChEBI" id="CHEBI:62620"/>
    </reaction>
    <physiologicalReaction direction="left-to-right" evidence="24">
        <dbReference type="Rhea" id="RHEA:43465"/>
    </physiologicalReaction>
</comment>
<dbReference type="InterPro" id="IPR013786">
    <property type="entry name" value="AcylCoA_DH/ox_N"/>
</dbReference>
<comment type="similarity">
    <text evidence="4 27">Belongs to the acyl-CoA dehydrogenase family.</text>
</comment>
<dbReference type="PANTHER" id="PTHR43884">
    <property type="entry name" value="ACYL-COA DEHYDROGENASE"/>
    <property type="match status" value="1"/>
</dbReference>
<dbReference type="Gene3D" id="1.20.140.10">
    <property type="entry name" value="Butyryl-CoA Dehydrogenase, subunit A, domain 3"/>
    <property type="match status" value="1"/>
</dbReference>
<comment type="catalytic activity">
    <reaction evidence="20">
        <text>2-methylbutanoyl-CoA + oxidized [electron-transfer flavoprotein] + H(+) = (2E)-2-methylbut-2-enoyl-CoA + reduced [electron-transfer flavoprotein]</text>
        <dbReference type="Rhea" id="RHEA:43780"/>
        <dbReference type="Rhea" id="RHEA-COMP:10685"/>
        <dbReference type="Rhea" id="RHEA-COMP:10686"/>
        <dbReference type="ChEBI" id="CHEBI:15378"/>
        <dbReference type="ChEBI" id="CHEBI:57336"/>
        <dbReference type="ChEBI" id="CHEBI:57337"/>
        <dbReference type="ChEBI" id="CHEBI:57692"/>
        <dbReference type="ChEBI" id="CHEBI:58307"/>
        <dbReference type="EC" id="1.3.8.5"/>
    </reaction>
    <physiologicalReaction direction="left-to-right" evidence="20">
        <dbReference type="Rhea" id="RHEA:43781"/>
    </physiologicalReaction>
</comment>
<name>A0A8D8V8E5_9HEMI</name>
<comment type="cofactor">
    <cofactor evidence="1 27">
        <name>FAD</name>
        <dbReference type="ChEBI" id="CHEBI:57692"/>
    </cofactor>
</comment>
<dbReference type="FunFam" id="1.20.140.10:FF:000002">
    <property type="entry name" value="Acyl-CoA dehydrogenase short/branched chain"/>
    <property type="match status" value="1"/>
</dbReference>
<dbReference type="InterPro" id="IPR009100">
    <property type="entry name" value="AcylCoA_DH/oxidase_NM_dom_sf"/>
</dbReference>
<evidence type="ECO:0000259" key="29">
    <source>
        <dbReference type="Pfam" id="PF02770"/>
    </source>
</evidence>
<protein>
    <recommendedName>
        <fullName evidence="17">Short/branched chain specific acyl-CoA dehydrogenase, mitochondrial</fullName>
        <ecNumber evidence="16">1.3.8.5</ecNumber>
    </recommendedName>
    <alternativeName>
        <fullName evidence="19">2-methyl branched chain acyl-CoA dehydrogenase</fullName>
    </alternativeName>
    <alternativeName>
        <fullName evidence="18">2-methylbutyryl-coenzyme A dehydrogenase</fullName>
    </alternativeName>
</protein>
<dbReference type="Gene3D" id="1.10.540.10">
    <property type="entry name" value="Acyl-CoA dehydrogenase/oxidase, N-terminal domain"/>
    <property type="match status" value="1"/>
</dbReference>
<dbReference type="SUPFAM" id="SSF47203">
    <property type="entry name" value="Acyl-CoA dehydrogenase C-terminal domain-like"/>
    <property type="match status" value="1"/>
</dbReference>
<evidence type="ECO:0000256" key="20">
    <source>
        <dbReference type="ARBA" id="ARBA00048235"/>
    </source>
</evidence>
<dbReference type="InterPro" id="IPR009075">
    <property type="entry name" value="AcylCo_DH/oxidase_C"/>
</dbReference>
<evidence type="ECO:0000256" key="8">
    <source>
        <dbReference type="ARBA" id="ARBA00022827"/>
    </source>
</evidence>
<dbReference type="SUPFAM" id="SSF56645">
    <property type="entry name" value="Acyl-CoA dehydrogenase NM domain-like"/>
    <property type="match status" value="1"/>
</dbReference>
<accession>A0A8D8V8E5</accession>
<comment type="catalytic activity">
    <reaction evidence="23">
        <text>butanoyl-CoA + oxidized [electron-transfer flavoprotein] + H(+) = (2E)-butenoyl-CoA + reduced [electron-transfer flavoprotein]</text>
        <dbReference type="Rhea" id="RHEA:24004"/>
        <dbReference type="Rhea" id="RHEA-COMP:10685"/>
        <dbReference type="Rhea" id="RHEA-COMP:10686"/>
        <dbReference type="ChEBI" id="CHEBI:15378"/>
        <dbReference type="ChEBI" id="CHEBI:57332"/>
        <dbReference type="ChEBI" id="CHEBI:57371"/>
        <dbReference type="ChEBI" id="CHEBI:57692"/>
        <dbReference type="ChEBI" id="CHEBI:58307"/>
    </reaction>
    <physiologicalReaction direction="left-to-right" evidence="23">
        <dbReference type="Rhea" id="RHEA:24005"/>
    </physiologicalReaction>
</comment>
<evidence type="ECO:0000256" key="10">
    <source>
        <dbReference type="ARBA" id="ARBA00022946"/>
    </source>
</evidence>
<evidence type="ECO:0000259" key="28">
    <source>
        <dbReference type="Pfam" id="PF00441"/>
    </source>
</evidence>
<dbReference type="Pfam" id="PF02771">
    <property type="entry name" value="Acyl-CoA_dh_N"/>
    <property type="match status" value="1"/>
</dbReference>
<dbReference type="Pfam" id="PF00441">
    <property type="entry name" value="Acyl-CoA_dh_1"/>
    <property type="match status" value="1"/>
</dbReference>
<dbReference type="PROSITE" id="PS00072">
    <property type="entry name" value="ACYL_COA_DH_1"/>
    <property type="match status" value="1"/>
</dbReference>
<comment type="catalytic activity">
    <reaction evidence="26">
        <text>2-methylpropanoyl-CoA + oxidized [electron-transfer flavoprotein] + H(+) = 2-methylpropenoyl-CoA + reduced [electron-transfer flavoprotein]</text>
        <dbReference type="Rhea" id="RHEA:44180"/>
        <dbReference type="Rhea" id="RHEA-COMP:10685"/>
        <dbReference type="Rhea" id="RHEA-COMP:10686"/>
        <dbReference type="ChEBI" id="CHEBI:15378"/>
        <dbReference type="ChEBI" id="CHEBI:57338"/>
        <dbReference type="ChEBI" id="CHEBI:57692"/>
        <dbReference type="ChEBI" id="CHEBI:58307"/>
        <dbReference type="ChEBI" id="CHEBI:62500"/>
    </reaction>
    <physiologicalReaction direction="left-to-right" evidence="26">
        <dbReference type="Rhea" id="RHEA:44181"/>
    </physiologicalReaction>
</comment>
<evidence type="ECO:0000313" key="31">
    <source>
        <dbReference type="EMBL" id="CAG6720906.1"/>
    </source>
</evidence>
<evidence type="ECO:0000256" key="15">
    <source>
        <dbReference type="ARBA" id="ARBA00037895"/>
    </source>
</evidence>
<keyword evidence="6" id="KW-0597">Phosphoprotein</keyword>
<evidence type="ECO:0000256" key="13">
    <source>
        <dbReference type="ARBA" id="ARBA00023098"/>
    </source>
</evidence>
<comment type="subunit">
    <text evidence="5">Homotetramer.</text>
</comment>
<evidence type="ECO:0000256" key="9">
    <source>
        <dbReference type="ARBA" id="ARBA00022832"/>
    </source>
</evidence>
<dbReference type="InterPro" id="IPR006091">
    <property type="entry name" value="Acyl-CoA_Oxase/DH_mid-dom"/>
</dbReference>
<dbReference type="GO" id="GO:0006631">
    <property type="term" value="P:fatty acid metabolic process"/>
    <property type="evidence" value="ECO:0007669"/>
    <property type="project" value="UniProtKB-KW"/>
</dbReference>
<sequence length="430" mass="47825">MNISTRTARQVCRQLKCPLLRQSRRSLETLVQPLTILTDEENLMKETVAKLAKEKIAPYVQKMETEGKLDENVVKTLFENGLLGVEIPQEYGGAGLSFMTDILITEEIARVDPSLSVLVDIHNTLVNDLILQMGTQEQKNKYLPRLAQTDVGSFALSESGSGSDAFAMKTTATKDGNHYLLNGSKMWISNADIANIFLVMANTDLSKGYKGITCFIVERSMEGFSVGKKENKLGMRASGTCTVHFDNVRVRKQGMRACTVHFDNGRVPEENIIRGVGEGYKIAAGFLNQGRIGIAAQMTGLAQGCLDATIPYTLERSQFGHRVFDFQAIQHQISYAATQIECSRLLTYNAARLLEAGQPYVKQASMAKYFASEMANHVTKQCIDWMGGLGFTKEYPQEKYYRDCKVGTIYEGTSNIQLNTIAKYIAKEYS</sequence>
<evidence type="ECO:0000256" key="6">
    <source>
        <dbReference type="ARBA" id="ARBA00022553"/>
    </source>
</evidence>
<evidence type="ECO:0000256" key="1">
    <source>
        <dbReference type="ARBA" id="ARBA00001974"/>
    </source>
</evidence>
<evidence type="ECO:0000256" key="26">
    <source>
        <dbReference type="ARBA" id="ARBA00051903"/>
    </source>
</evidence>
<evidence type="ECO:0000256" key="24">
    <source>
        <dbReference type="ARBA" id="ARBA00049192"/>
    </source>
</evidence>